<proteinExistence type="inferred from homology"/>
<dbReference type="HOGENOM" id="CLU_1592424_0_0_10"/>
<dbReference type="InterPro" id="IPR005545">
    <property type="entry name" value="YCII"/>
</dbReference>
<evidence type="ECO:0000313" key="3">
    <source>
        <dbReference type="EMBL" id="EHQ02636.1"/>
    </source>
</evidence>
<evidence type="ECO:0000259" key="2">
    <source>
        <dbReference type="Pfam" id="PF03795"/>
    </source>
</evidence>
<dbReference type="STRING" id="865937.Gilli_1998"/>
<name>H2BTL6_GILLR</name>
<dbReference type="AlphaFoldDB" id="H2BTL6"/>
<gene>
    <name evidence="3" type="ORF">Gilli_1998</name>
</gene>
<feature type="domain" description="YCII-related" evidence="2">
    <location>
        <begin position="89"/>
        <end position="158"/>
    </location>
</feature>
<dbReference type="eggNOG" id="COG2350">
    <property type="taxonomic scope" value="Bacteria"/>
</dbReference>
<dbReference type="EMBL" id="JH594606">
    <property type="protein sequence ID" value="EHQ02636.1"/>
    <property type="molecule type" value="Genomic_DNA"/>
</dbReference>
<dbReference type="SUPFAM" id="SSF54909">
    <property type="entry name" value="Dimeric alpha+beta barrel"/>
    <property type="match status" value="1"/>
</dbReference>
<dbReference type="PROSITE" id="PS51257">
    <property type="entry name" value="PROKAR_LIPOPROTEIN"/>
    <property type="match status" value="1"/>
</dbReference>
<dbReference type="Proteomes" id="UP000003844">
    <property type="component" value="Unassembled WGS sequence"/>
</dbReference>
<accession>H2BTL6</accession>
<keyword evidence="4" id="KW-1185">Reference proteome</keyword>
<organism evidence="3 4">
    <name type="scientific">Gillisia limnaea (strain DSM 15749 / LMG 21470 / R-8282)</name>
    <dbReference type="NCBI Taxonomy" id="865937"/>
    <lineage>
        <taxon>Bacteria</taxon>
        <taxon>Pseudomonadati</taxon>
        <taxon>Bacteroidota</taxon>
        <taxon>Flavobacteriia</taxon>
        <taxon>Flavobacteriales</taxon>
        <taxon>Flavobacteriaceae</taxon>
        <taxon>Gillisia</taxon>
    </lineage>
</organism>
<evidence type="ECO:0000313" key="4">
    <source>
        <dbReference type="Proteomes" id="UP000003844"/>
    </source>
</evidence>
<reference evidence="4" key="1">
    <citation type="journal article" date="2012" name="Stand. Genomic Sci.">
        <title>Genome sequence of the Antarctic rhodopsins-containing flavobacterium Gillisia limnaea type strain (R-8282(T)).</title>
        <authorList>
            <person name="Riedel T."/>
            <person name="Held B."/>
            <person name="Nolan M."/>
            <person name="Lucas S."/>
            <person name="Lapidus A."/>
            <person name="Tice H."/>
            <person name="Del Rio T.G."/>
            <person name="Cheng J.F."/>
            <person name="Han C."/>
            <person name="Tapia R."/>
            <person name="Goodwin L.A."/>
            <person name="Pitluck S."/>
            <person name="Liolios K."/>
            <person name="Mavromatis K."/>
            <person name="Pagani I."/>
            <person name="Ivanova N."/>
            <person name="Mikhailova N."/>
            <person name="Pati A."/>
            <person name="Chen A."/>
            <person name="Palaniappan K."/>
            <person name="Land M."/>
            <person name="Rohde M."/>
            <person name="Tindall B.J."/>
            <person name="Detter J.C."/>
            <person name="Goker M."/>
            <person name="Bristow J."/>
            <person name="Eisen J.A."/>
            <person name="Markowitz V."/>
            <person name="Hugenholtz P."/>
            <person name="Kyrpides N.C."/>
            <person name="Klenk H.P."/>
            <person name="Woyke T."/>
        </authorList>
    </citation>
    <scope>NUCLEOTIDE SEQUENCE [LARGE SCALE GENOMIC DNA]</scope>
    <source>
        <strain evidence="4">DSM 15749 / LMG 21470 / R-8282</strain>
    </source>
</reference>
<protein>
    <recommendedName>
        <fullName evidence="2">YCII-related domain-containing protein</fullName>
    </recommendedName>
</protein>
<dbReference type="InterPro" id="IPR011008">
    <property type="entry name" value="Dimeric_a/b-barrel"/>
</dbReference>
<dbReference type="Gene3D" id="3.30.70.1060">
    <property type="entry name" value="Dimeric alpha+beta barrel"/>
    <property type="match status" value="1"/>
</dbReference>
<dbReference type="Pfam" id="PF03795">
    <property type="entry name" value="YCII"/>
    <property type="match status" value="1"/>
</dbReference>
<sequence>MKTADKIFILIVAVFFMTACNERPENTRGILAVPAVKAEMENVEGLEEELKNNGYQTFTYKEGDTSYLMQQYYIVFLKSGDNRSQDSLTSAKLQDQHMAHLSRMYNEGYTSLTGPMGDDGELRGIVIYNTPTQKEADSLARLDPMVIAGRLKVEVHPWWVAKGGKLN</sequence>
<dbReference type="RefSeq" id="WP_006988946.1">
    <property type="nucleotide sequence ID" value="NZ_JH594606.1"/>
</dbReference>
<comment type="similarity">
    <text evidence="1">Belongs to the YciI family.</text>
</comment>
<evidence type="ECO:0000256" key="1">
    <source>
        <dbReference type="ARBA" id="ARBA00007689"/>
    </source>
</evidence>